<reference evidence="1 2" key="1">
    <citation type="journal article" date="2015" name="Int. J. Syst. Evol. Microbiol.">
        <title>Amycolatopsis rhabdoformis sp. nov., an actinomycete isolated from a tropical forest soil.</title>
        <authorList>
            <person name="Souza W.R."/>
            <person name="Silva R.E."/>
            <person name="Goodfellow M."/>
            <person name="Busarakam K."/>
            <person name="Figueiro F.S."/>
            <person name="Ferreira D."/>
            <person name="Rodrigues-Filho E."/>
            <person name="Moraes L.A.B."/>
            <person name="Zucchi T.D."/>
        </authorList>
    </citation>
    <scope>NUCLEOTIDE SEQUENCE [LARGE SCALE GENOMIC DNA]</scope>
    <source>
        <strain evidence="1 2">NCIMB 14900</strain>
    </source>
</reference>
<organism evidence="1 2">
    <name type="scientific">Amycolatopsis rhabdoformis</name>
    <dbReference type="NCBI Taxonomy" id="1448059"/>
    <lineage>
        <taxon>Bacteria</taxon>
        <taxon>Bacillati</taxon>
        <taxon>Actinomycetota</taxon>
        <taxon>Actinomycetes</taxon>
        <taxon>Pseudonocardiales</taxon>
        <taxon>Pseudonocardiaceae</taxon>
        <taxon>Amycolatopsis</taxon>
    </lineage>
</organism>
<name>A0ABZ1IP04_9PSEU</name>
<keyword evidence="2" id="KW-1185">Reference proteome</keyword>
<accession>A0ABZ1IP04</accession>
<sequence length="129" mass="14088">MTARDMAPQLSGTELKRLAQTGSFAVDDTTGNQMIEALEGVIDTLQARWDALQKLGTAPAMSSTSTGRWVSTHMLNTASDGQGLLTQLQVARDEFPTYVEAIKLAQQNYRDTEAGTRDTINRLPVDELT</sequence>
<dbReference type="EMBL" id="CP142149">
    <property type="protein sequence ID" value="WSE35149.1"/>
    <property type="molecule type" value="Genomic_DNA"/>
</dbReference>
<evidence type="ECO:0000313" key="1">
    <source>
        <dbReference type="EMBL" id="WSE35149.1"/>
    </source>
</evidence>
<evidence type="ECO:0008006" key="3">
    <source>
        <dbReference type="Google" id="ProtNLM"/>
    </source>
</evidence>
<evidence type="ECO:0000313" key="2">
    <source>
        <dbReference type="Proteomes" id="UP001330812"/>
    </source>
</evidence>
<protein>
    <recommendedName>
        <fullName evidence="3">PE domain-containing protein</fullName>
    </recommendedName>
</protein>
<dbReference type="Proteomes" id="UP001330812">
    <property type="component" value="Chromosome"/>
</dbReference>
<gene>
    <name evidence="1" type="ORF">VSH64_15180</name>
</gene>
<proteinExistence type="predicted"/>